<comment type="caution">
    <text evidence="2">The sequence shown here is derived from an EMBL/GenBank/DDBJ whole genome shotgun (WGS) entry which is preliminary data.</text>
</comment>
<reference evidence="2" key="1">
    <citation type="submission" date="2022-11" db="EMBL/GenBank/DDBJ databases">
        <title>Refractory cell wall polysaccharides provide important carbon source for microbial heterotrophs in the hadal ocean.</title>
        <authorList>
            <person name="Zhu X."/>
        </authorList>
    </citation>
    <scope>NUCLEOTIDE SEQUENCE</scope>
    <source>
        <strain evidence="2">MTRN7</strain>
    </source>
</reference>
<name>A0ABT4S085_9FLAO</name>
<protein>
    <submittedName>
        <fullName evidence="2">Uncharacterized protein</fullName>
    </submittedName>
</protein>
<evidence type="ECO:0000313" key="3">
    <source>
        <dbReference type="Proteomes" id="UP001149142"/>
    </source>
</evidence>
<organism evidence="2 3">
    <name type="scientific">Mesoflavibacter profundi</name>
    <dbReference type="NCBI Taxonomy" id="2708110"/>
    <lineage>
        <taxon>Bacteria</taxon>
        <taxon>Pseudomonadati</taxon>
        <taxon>Bacteroidota</taxon>
        <taxon>Flavobacteriia</taxon>
        <taxon>Flavobacteriales</taxon>
        <taxon>Flavobacteriaceae</taxon>
        <taxon>Mesoflavibacter</taxon>
    </lineage>
</organism>
<keyword evidence="3" id="KW-1185">Reference proteome</keyword>
<dbReference type="EMBL" id="JAPFGC010000002">
    <property type="protein sequence ID" value="MDA0177491.1"/>
    <property type="molecule type" value="Genomic_DNA"/>
</dbReference>
<feature type="transmembrane region" description="Helical" evidence="1">
    <location>
        <begin position="69"/>
        <end position="86"/>
    </location>
</feature>
<dbReference type="RefSeq" id="WP_106686929.1">
    <property type="nucleotide sequence ID" value="NZ_CAXQEU010000163.1"/>
</dbReference>
<evidence type="ECO:0000256" key="1">
    <source>
        <dbReference type="SAM" id="Phobius"/>
    </source>
</evidence>
<evidence type="ECO:0000313" key="2">
    <source>
        <dbReference type="EMBL" id="MDA0177491.1"/>
    </source>
</evidence>
<proteinExistence type="predicted"/>
<keyword evidence="1" id="KW-0472">Membrane</keyword>
<accession>A0ABT4S085</accession>
<sequence length="87" mass="10440">MFGGSPSSVFKNNRDLLKNNKREKFVYKKSIQNKVEKEKFDHLILNTEYCQQIRKQLKRDNRIKRIKQVVLLTIVMSVLIGILYYYS</sequence>
<dbReference type="Proteomes" id="UP001149142">
    <property type="component" value="Unassembled WGS sequence"/>
</dbReference>
<gene>
    <name evidence="2" type="ORF">OOZ35_08315</name>
</gene>
<keyword evidence="1" id="KW-1133">Transmembrane helix</keyword>
<keyword evidence="1" id="KW-0812">Transmembrane</keyword>